<dbReference type="AlphaFoldDB" id="A0A916T5Z1"/>
<reference evidence="1" key="1">
    <citation type="journal article" date="2014" name="Int. J. Syst. Evol. Microbiol.">
        <title>Complete genome sequence of Corynebacterium casei LMG S-19264T (=DSM 44701T), isolated from a smear-ripened cheese.</title>
        <authorList>
            <consortium name="US DOE Joint Genome Institute (JGI-PGF)"/>
            <person name="Walter F."/>
            <person name="Albersmeier A."/>
            <person name="Kalinowski J."/>
            <person name="Ruckert C."/>
        </authorList>
    </citation>
    <scope>NUCLEOTIDE SEQUENCE</scope>
    <source>
        <strain evidence="1">CGMCC 1.15085</strain>
    </source>
</reference>
<gene>
    <name evidence="1" type="ORF">GCM10011492_22580</name>
</gene>
<proteinExistence type="predicted"/>
<keyword evidence="2" id="KW-1185">Reference proteome</keyword>
<accession>A0A916T5Z1</accession>
<evidence type="ECO:0000313" key="2">
    <source>
        <dbReference type="Proteomes" id="UP000636793"/>
    </source>
</evidence>
<dbReference type="EMBL" id="BMHI01000003">
    <property type="protein sequence ID" value="GGB31417.1"/>
    <property type="molecule type" value="Genomic_DNA"/>
</dbReference>
<evidence type="ECO:0000313" key="1">
    <source>
        <dbReference type="EMBL" id="GGB31417.1"/>
    </source>
</evidence>
<name>A0A916T5Z1_9MICO</name>
<sequence>MAMLSRVSAVQIIFAASDGAVPGEPGAMVEPSGIVIPGVIAAAPVAAPSGLAEACDVAVPDDVPE</sequence>
<organism evidence="1 2">
    <name type="scientific">Flexivirga endophytica</name>
    <dbReference type="NCBI Taxonomy" id="1849103"/>
    <lineage>
        <taxon>Bacteria</taxon>
        <taxon>Bacillati</taxon>
        <taxon>Actinomycetota</taxon>
        <taxon>Actinomycetes</taxon>
        <taxon>Micrococcales</taxon>
        <taxon>Dermacoccaceae</taxon>
        <taxon>Flexivirga</taxon>
    </lineage>
</organism>
<reference evidence="1" key="2">
    <citation type="submission" date="2020-09" db="EMBL/GenBank/DDBJ databases">
        <authorList>
            <person name="Sun Q."/>
            <person name="Zhou Y."/>
        </authorList>
    </citation>
    <scope>NUCLEOTIDE SEQUENCE</scope>
    <source>
        <strain evidence="1">CGMCC 1.15085</strain>
    </source>
</reference>
<protein>
    <submittedName>
        <fullName evidence="1">Uncharacterized protein</fullName>
    </submittedName>
</protein>
<dbReference type="Proteomes" id="UP000636793">
    <property type="component" value="Unassembled WGS sequence"/>
</dbReference>
<comment type="caution">
    <text evidence="1">The sequence shown here is derived from an EMBL/GenBank/DDBJ whole genome shotgun (WGS) entry which is preliminary data.</text>
</comment>